<evidence type="ECO:0000256" key="2">
    <source>
        <dbReference type="ARBA" id="ARBA00022630"/>
    </source>
</evidence>
<dbReference type="SUPFAM" id="SSF56645">
    <property type="entry name" value="Acyl-CoA dehydrogenase NM domain-like"/>
    <property type="match status" value="1"/>
</dbReference>
<evidence type="ECO:0000259" key="4">
    <source>
        <dbReference type="Pfam" id="PF00441"/>
    </source>
</evidence>
<dbReference type="InterPro" id="IPR009075">
    <property type="entry name" value="AcylCo_DH/oxidase_C"/>
</dbReference>
<dbReference type="Gene3D" id="2.40.110.10">
    <property type="entry name" value="Butyryl-CoA Dehydrogenase, subunit A, domain 2"/>
    <property type="match status" value="1"/>
</dbReference>
<evidence type="ECO:0000256" key="3">
    <source>
        <dbReference type="ARBA" id="ARBA00022827"/>
    </source>
</evidence>
<gene>
    <name evidence="5" type="ORF">G443_001144</name>
</gene>
<feature type="domain" description="Acyl-CoA dehydrogenase/oxidase C-terminal" evidence="4">
    <location>
        <begin position="182"/>
        <end position="313"/>
    </location>
</feature>
<evidence type="ECO:0000313" key="6">
    <source>
        <dbReference type="Proteomes" id="UP000791080"/>
    </source>
</evidence>
<dbReference type="RefSeq" id="WP_245588927.1">
    <property type="nucleotide sequence ID" value="NZ_AUBJ02000001.1"/>
</dbReference>
<keyword evidence="2" id="KW-0285">Flavoprotein</keyword>
<reference evidence="5 6" key="2">
    <citation type="submission" date="2022-06" db="EMBL/GenBank/DDBJ databases">
        <title>Genomic Encyclopedia of Type Strains, Phase I: the one thousand microbial genomes (KMG-I) project.</title>
        <authorList>
            <person name="Kyrpides N."/>
        </authorList>
    </citation>
    <scope>NUCLEOTIDE SEQUENCE [LARGE SCALE GENOMIC DNA]</scope>
    <source>
        <strain evidence="5 6">DSM 43889</strain>
    </source>
</reference>
<protein>
    <submittedName>
        <fullName evidence="5">Acyl-CoA dehydrogenase, C-terminal domain</fullName>
    </submittedName>
</protein>
<comment type="similarity">
    <text evidence="1">Belongs to the acyl-CoA dehydrogenase family.</text>
</comment>
<dbReference type="InterPro" id="IPR009100">
    <property type="entry name" value="AcylCoA_DH/oxidase_NM_dom_sf"/>
</dbReference>
<keyword evidence="3" id="KW-0274">FAD</keyword>
<dbReference type="Pfam" id="PF00441">
    <property type="entry name" value="Acyl-CoA_dh_1"/>
    <property type="match status" value="1"/>
</dbReference>
<dbReference type="Proteomes" id="UP000791080">
    <property type="component" value="Unassembled WGS sequence"/>
</dbReference>
<dbReference type="Gene3D" id="1.20.140.10">
    <property type="entry name" value="Butyryl-CoA Dehydrogenase, subunit A, domain 3"/>
    <property type="match status" value="1"/>
</dbReference>
<dbReference type="InterPro" id="IPR036250">
    <property type="entry name" value="AcylCo_DH-like_C"/>
</dbReference>
<dbReference type="SUPFAM" id="SSF47203">
    <property type="entry name" value="Acyl-CoA dehydrogenase C-terminal domain-like"/>
    <property type="match status" value="1"/>
</dbReference>
<name>A0ABT1JF06_ACTCY</name>
<evidence type="ECO:0000313" key="5">
    <source>
        <dbReference type="EMBL" id="MCP2330874.1"/>
    </source>
</evidence>
<reference evidence="5 6" key="1">
    <citation type="submission" date="2013-07" db="EMBL/GenBank/DDBJ databases">
        <authorList>
            <consortium name="DOE Joint Genome Institute"/>
            <person name="Reeve W."/>
            <person name="Huntemann M."/>
            <person name="Han J."/>
            <person name="Chen A."/>
            <person name="Kyrpides N."/>
            <person name="Mavromatis K."/>
            <person name="Markowitz V."/>
            <person name="Palaniappan K."/>
            <person name="Ivanova N."/>
            <person name="Schaumberg A."/>
            <person name="Pati A."/>
            <person name="Liolios K."/>
            <person name="Nordberg H.P."/>
            <person name="Cantor M.N."/>
            <person name="Hua S.X."/>
            <person name="Woyke T."/>
        </authorList>
    </citation>
    <scope>NUCLEOTIDE SEQUENCE [LARGE SCALE GENOMIC DNA]</scope>
    <source>
        <strain evidence="5 6">DSM 43889</strain>
    </source>
</reference>
<keyword evidence="6" id="KW-1185">Reference proteome</keyword>
<proteinExistence type="inferred from homology"/>
<comment type="caution">
    <text evidence="5">The sequence shown here is derived from an EMBL/GenBank/DDBJ whole genome shotgun (WGS) entry which is preliminary data.</text>
</comment>
<dbReference type="InterPro" id="IPR046373">
    <property type="entry name" value="Acyl-CoA_Oxase/DH_mid-dom_sf"/>
</dbReference>
<sequence length="336" mass="35148">MHQENPPPRSLVAELPPKGLAEPRTVMTVAEELRSLVTAGTLDLPLPGEGDTAARWSALCELGRRDLVLARLAEGHTDATAILAEAGAVPEPNALYGVWASRSGGTGAELVDGRASGLVRFCSGSSALDRALVVADERLVEVDLGHEGVHAHPETWRAVGMDVSDSGDVVLDGVPVERTVGGRGWYVRRRGFALGGAGVAAVWLGGAVGVVDRVVEFLRDRGHVDDHQAAHLGALRTAIAATDALLVRTAGELDDGRAGGSGDAGTALVVDLARAAAESTARDVLDRAPRVVGPVGLTRDRDLPRRLADLQVYVRQHHGERDLASLGRHVVDGGAR</sequence>
<organism evidence="5 6">
    <name type="scientific">Actinoalloteichus caeruleus DSM 43889</name>
    <dbReference type="NCBI Taxonomy" id="1120930"/>
    <lineage>
        <taxon>Bacteria</taxon>
        <taxon>Bacillati</taxon>
        <taxon>Actinomycetota</taxon>
        <taxon>Actinomycetes</taxon>
        <taxon>Pseudonocardiales</taxon>
        <taxon>Pseudonocardiaceae</taxon>
        <taxon>Actinoalloteichus</taxon>
        <taxon>Actinoalloteichus cyanogriseus</taxon>
    </lineage>
</organism>
<accession>A0ABT1JF06</accession>
<dbReference type="EMBL" id="AUBJ02000001">
    <property type="protein sequence ID" value="MCP2330874.1"/>
    <property type="molecule type" value="Genomic_DNA"/>
</dbReference>
<evidence type="ECO:0000256" key="1">
    <source>
        <dbReference type="ARBA" id="ARBA00009347"/>
    </source>
</evidence>